<feature type="transmembrane region" description="Helical" evidence="1">
    <location>
        <begin position="88"/>
        <end position="110"/>
    </location>
</feature>
<dbReference type="EMBL" id="CP019606">
    <property type="protein sequence ID" value="AQP48705.1"/>
    <property type="molecule type" value="Genomic_DNA"/>
</dbReference>
<dbReference type="Proteomes" id="UP000188145">
    <property type="component" value="Chromosome"/>
</dbReference>
<keyword evidence="1" id="KW-0472">Membrane</keyword>
<feature type="transmembrane region" description="Helical" evidence="1">
    <location>
        <begin position="167"/>
        <end position="185"/>
    </location>
</feature>
<reference evidence="3" key="1">
    <citation type="submission" date="2017-02" db="EMBL/GenBank/DDBJ databases">
        <title>Tessaracoccus aquaemaris sp. nov., isolated from the intestine of a Korean rockfish, Sebastes schlegelii, in a marine aquaculture pond.</title>
        <authorList>
            <person name="Tak E.J."/>
            <person name="Bae J.-W."/>
        </authorList>
    </citation>
    <scope>NUCLEOTIDE SEQUENCE [LARGE SCALE GENOMIC DNA]</scope>
    <source>
        <strain evidence="3">NSG39</strain>
    </source>
</reference>
<proteinExistence type="predicted"/>
<dbReference type="KEGG" id="tes:BW730_15535"/>
<feature type="transmembrane region" description="Helical" evidence="1">
    <location>
        <begin position="191"/>
        <end position="208"/>
    </location>
</feature>
<evidence type="ECO:0000313" key="2">
    <source>
        <dbReference type="EMBL" id="AQP48705.1"/>
    </source>
</evidence>
<keyword evidence="3" id="KW-1185">Reference proteome</keyword>
<dbReference type="STRING" id="1332264.BW730_15535"/>
<evidence type="ECO:0000256" key="1">
    <source>
        <dbReference type="SAM" id="Phobius"/>
    </source>
</evidence>
<gene>
    <name evidence="2" type="ORF">BW730_15535</name>
</gene>
<accession>A0A1Q2CRL1</accession>
<name>A0A1Q2CRL1_9ACTN</name>
<sequence length="214" mass="22148">MSTSHPTQTRPEPGWPDHCLLGGSLSWMLAESLRALAGRMPDTSGLEVWVAAHLAALRGANELTMLTLVLVLTGLIGRVEPLRRPAGLAWALGIAGALIGSASLLLLVAVEGRLVYPIPGLPLDVTTLPLVASLVLGARHLVALGGALSTGAFTIHVLQGSMKPSPLLATVGGLGVASQLAASFPWLCPPWVPMAASLLLATWTLLTLRECSGL</sequence>
<evidence type="ECO:0000313" key="3">
    <source>
        <dbReference type="Proteomes" id="UP000188145"/>
    </source>
</evidence>
<keyword evidence="1" id="KW-1133">Transmembrane helix</keyword>
<feature type="transmembrane region" description="Helical" evidence="1">
    <location>
        <begin position="130"/>
        <end position="155"/>
    </location>
</feature>
<dbReference type="AlphaFoldDB" id="A0A1Q2CRL1"/>
<organism evidence="2 3">
    <name type="scientific">Tessaracoccus aquimaris</name>
    <dbReference type="NCBI Taxonomy" id="1332264"/>
    <lineage>
        <taxon>Bacteria</taxon>
        <taxon>Bacillati</taxon>
        <taxon>Actinomycetota</taxon>
        <taxon>Actinomycetes</taxon>
        <taxon>Propionibacteriales</taxon>
        <taxon>Propionibacteriaceae</taxon>
        <taxon>Tessaracoccus</taxon>
    </lineage>
</organism>
<keyword evidence="1" id="KW-0812">Transmembrane</keyword>
<protein>
    <submittedName>
        <fullName evidence="2">Uncharacterized protein</fullName>
    </submittedName>
</protein>